<sequence>MTLTRTKRLRWAGAVTAATTAAVLSAITLPAHAAPADAPLGEIIGAGEPGSISGSYIVTLKGGTSAPSDAGKGLAAKYGAKIRHTYSTALNGYAVKAGSDQAKKLAGDSQVASVVQDSTVSLNHTQKDPPSWGLDRIDQNGLPLDKSYTSPESSGQGVTAYVIDTGIRTSHEDFGGRASSGWDFIDNDATAQDGNGHGTHVSATVAGESHGVAKKANVVGVRVLDDAGSGTTAQVIAGIDWVTKNAKKPAVANLSLGGTANAQLDAAVRNSIASGVTYTVAAGNDGLPAFLFSPARVKEAVTVGASDIKDAKASFSNWGSSLDLFAPGVDITSAWNTNDSATDTISGTSMASPHVAGAAALYLADHPSATPAAVSKALADRAVPGKVTGAGLGSPNKLLQVNNP</sequence>
<feature type="chain" id="PRO_5045195260" description="Serine protease" evidence="7">
    <location>
        <begin position="34"/>
        <end position="404"/>
    </location>
</feature>
<evidence type="ECO:0000313" key="10">
    <source>
        <dbReference type="EMBL" id="GAA3080136.1"/>
    </source>
</evidence>
<dbReference type="Proteomes" id="UP001501637">
    <property type="component" value="Unassembled WGS sequence"/>
</dbReference>
<evidence type="ECO:0000256" key="6">
    <source>
        <dbReference type="RuleBase" id="RU003355"/>
    </source>
</evidence>
<dbReference type="Gene3D" id="3.40.50.200">
    <property type="entry name" value="Peptidase S8/S53 domain"/>
    <property type="match status" value="1"/>
</dbReference>
<dbReference type="CDD" id="cd04077">
    <property type="entry name" value="Peptidases_S8_PCSK9_ProteinaseK_like"/>
    <property type="match status" value="1"/>
</dbReference>
<dbReference type="PRINTS" id="PR00723">
    <property type="entry name" value="SUBTILISIN"/>
</dbReference>
<keyword evidence="7" id="KW-0732">Signal</keyword>
<feature type="active site" description="Charge relay system" evidence="5">
    <location>
        <position position="349"/>
    </location>
</feature>
<dbReference type="PROSITE" id="PS00136">
    <property type="entry name" value="SUBTILASE_ASP"/>
    <property type="match status" value="1"/>
</dbReference>
<evidence type="ECO:0000256" key="2">
    <source>
        <dbReference type="ARBA" id="ARBA00022670"/>
    </source>
</evidence>
<feature type="active site" description="Charge relay system" evidence="5">
    <location>
        <position position="197"/>
    </location>
</feature>
<gene>
    <name evidence="10" type="ORF">GCM10010449_00350</name>
</gene>
<keyword evidence="2 5" id="KW-0645">Protease</keyword>
<feature type="active site" description="Charge relay system" evidence="5">
    <location>
        <position position="164"/>
    </location>
</feature>
<evidence type="ECO:0000313" key="11">
    <source>
        <dbReference type="Proteomes" id="UP001501637"/>
    </source>
</evidence>
<dbReference type="InterPro" id="IPR023828">
    <property type="entry name" value="Peptidase_S8_Ser-AS"/>
</dbReference>
<evidence type="ECO:0000256" key="4">
    <source>
        <dbReference type="ARBA" id="ARBA00022825"/>
    </source>
</evidence>
<dbReference type="EMBL" id="BAAAUG010000003">
    <property type="protein sequence ID" value="GAA3080136.1"/>
    <property type="molecule type" value="Genomic_DNA"/>
</dbReference>
<comment type="similarity">
    <text evidence="1 5 6">Belongs to the peptidase S8 family.</text>
</comment>
<evidence type="ECO:0000256" key="7">
    <source>
        <dbReference type="SAM" id="SignalP"/>
    </source>
</evidence>
<accession>A0ABP6M8W5</accession>
<dbReference type="Pfam" id="PF00082">
    <property type="entry name" value="Peptidase_S8"/>
    <property type="match status" value="1"/>
</dbReference>
<dbReference type="InterPro" id="IPR015500">
    <property type="entry name" value="Peptidase_S8_subtilisin-rel"/>
</dbReference>
<name>A0ABP6M8W5_9ACTN</name>
<dbReference type="PROSITE" id="PS51892">
    <property type="entry name" value="SUBTILASE"/>
    <property type="match status" value="1"/>
</dbReference>
<evidence type="ECO:0000259" key="9">
    <source>
        <dbReference type="Pfam" id="PF05922"/>
    </source>
</evidence>
<protein>
    <recommendedName>
        <fullName evidence="12">Serine protease</fullName>
    </recommendedName>
</protein>
<dbReference type="Pfam" id="PF05922">
    <property type="entry name" value="Inhibitor_I9"/>
    <property type="match status" value="1"/>
</dbReference>
<dbReference type="InterPro" id="IPR050131">
    <property type="entry name" value="Peptidase_S8_subtilisin-like"/>
</dbReference>
<dbReference type="RefSeq" id="WP_344518161.1">
    <property type="nucleotide sequence ID" value="NZ_BAAAUG010000003.1"/>
</dbReference>
<dbReference type="PROSITE" id="PS51318">
    <property type="entry name" value="TAT"/>
    <property type="match status" value="1"/>
</dbReference>
<dbReference type="InterPro" id="IPR023827">
    <property type="entry name" value="Peptidase_S8_Asp-AS"/>
</dbReference>
<feature type="domain" description="Peptidase S8/S53" evidence="8">
    <location>
        <begin position="155"/>
        <end position="382"/>
    </location>
</feature>
<dbReference type="PROSITE" id="PS00138">
    <property type="entry name" value="SUBTILASE_SER"/>
    <property type="match status" value="1"/>
</dbReference>
<comment type="caution">
    <text evidence="10">The sequence shown here is derived from an EMBL/GenBank/DDBJ whole genome shotgun (WGS) entry which is preliminary data.</text>
</comment>
<evidence type="ECO:0000259" key="8">
    <source>
        <dbReference type="Pfam" id="PF00082"/>
    </source>
</evidence>
<dbReference type="InterPro" id="IPR010259">
    <property type="entry name" value="S8pro/Inhibitor_I9"/>
</dbReference>
<dbReference type="InterPro" id="IPR036852">
    <property type="entry name" value="Peptidase_S8/S53_dom_sf"/>
</dbReference>
<dbReference type="InterPro" id="IPR034193">
    <property type="entry name" value="PCSK9_ProteinaseK-like"/>
</dbReference>
<dbReference type="SUPFAM" id="SSF52743">
    <property type="entry name" value="Subtilisin-like"/>
    <property type="match status" value="1"/>
</dbReference>
<dbReference type="PANTHER" id="PTHR43806">
    <property type="entry name" value="PEPTIDASE S8"/>
    <property type="match status" value="1"/>
</dbReference>
<proteinExistence type="inferred from homology"/>
<evidence type="ECO:0000256" key="1">
    <source>
        <dbReference type="ARBA" id="ARBA00011073"/>
    </source>
</evidence>
<keyword evidence="4 5" id="KW-0720">Serine protease</keyword>
<evidence type="ECO:0000256" key="5">
    <source>
        <dbReference type="PROSITE-ProRule" id="PRU01240"/>
    </source>
</evidence>
<dbReference type="PANTHER" id="PTHR43806:SF11">
    <property type="entry name" value="CEREVISIN-RELATED"/>
    <property type="match status" value="1"/>
</dbReference>
<feature type="signal peptide" evidence="7">
    <location>
        <begin position="1"/>
        <end position="33"/>
    </location>
</feature>
<dbReference type="InterPro" id="IPR006311">
    <property type="entry name" value="TAT_signal"/>
</dbReference>
<feature type="domain" description="Inhibitor I9" evidence="9">
    <location>
        <begin position="56"/>
        <end position="122"/>
    </location>
</feature>
<keyword evidence="3 5" id="KW-0378">Hydrolase</keyword>
<evidence type="ECO:0000256" key="3">
    <source>
        <dbReference type="ARBA" id="ARBA00022801"/>
    </source>
</evidence>
<evidence type="ECO:0008006" key="12">
    <source>
        <dbReference type="Google" id="ProtNLM"/>
    </source>
</evidence>
<dbReference type="InterPro" id="IPR000209">
    <property type="entry name" value="Peptidase_S8/S53_dom"/>
</dbReference>
<dbReference type="Gene3D" id="3.30.70.80">
    <property type="entry name" value="Peptidase S8 propeptide/proteinase inhibitor I9"/>
    <property type="match status" value="1"/>
</dbReference>
<dbReference type="InterPro" id="IPR037045">
    <property type="entry name" value="S8pro/Inhibitor_I9_sf"/>
</dbReference>
<keyword evidence="11" id="KW-1185">Reference proteome</keyword>
<dbReference type="SUPFAM" id="SSF54897">
    <property type="entry name" value="Protease propeptides/inhibitors"/>
    <property type="match status" value="1"/>
</dbReference>
<organism evidence="10 11">
    <name type="scientific">Streptomyces rectiviolaceus</name>
    <dbReference type="NCBI Taxonomy" id="332591"/>
    <lineage>
        <taxon>Bacteria</taxon>
        <taxon>Bacillati</taxon>
        <taxon>Actinomycetota</taxon>
        <taxon>Actinomycetes</taxon>
        <taxon>Kitasatosporales</taxon>
        <taxon>Streptomycetaceae</taxon>
        <taxon>Streptomyces</taxon>
    </lineage>
</organism>
<reference evidence="11" key="1">
    <citation type="journal article" date="2019" name="Int. J. Syst. Evol. Microbiol.">
        <title>The Global Catalogue of Microorganisms (GCM) 10K type strain sequencing project: providing services to taxonomists for standard genome sequencing and annotation.</title>
        <authorList>
            <consortium name="The Broad Institute Genomics Platform"/>
            <consortium name="The Broad Institute Genome Sequencing Center for Infectious Disease"/>
            <person name="Wu L."/>
            <person name="Ma J."/>
        </authorList>
    </citation>
    <scope>NUCLEOTIDE SEQUENCE [LARGE SCALE GENOMIC DNA]</scope>
    <source>
        <strain evidence="11">JCM 9092</strain>
    </source>
</reference>